<dbReference type="EMBL" id="JAJTTC010000002">
    <property type="protein sequence ID" value="MCF0062557.1"/>
    <property type="molecule type" value="Genomic_DNA"/>
</dbReference>
<sequence length="440" mass="49130">MVRNYLQNEATSMLSRLGQLQPFSLSTPMVAAASPSDEALRAVTDHLINTKKELRAKVSSFLEKLKTQGIDGFASASEAQASYAILKLRFNNILDQQDIFADVITQRTEHQTGVWIAGLDVIASDALLPQKGLYQTTPMMCFLERGHGAAIRRARTRLPGGDLNPVAIIQVPRERMVGSGIASSLIHEVGHQGAALLSLVESLRETLKKRIGLAPQPEKLAWTLYERWISEIVADFWALGHLGITATQGLMGVVSLPEYFMFRVKLDDPHPFPWIRVKLSLAIGALLFPDRQWQKFEQLWQHIYPISRLDEEKRSIIAQLEAVMPAFAELLIGHRSNALQNFTLGSLFPSEARQPERLRELYSQLMNRPETAIKVPPSLVFAIIGQARADGRITATREGNLLSRFLNHWAMSRAESRGSNQKGIILNHFNNGKETSKKAG</sequence>
<comment type="caution">
    <text evidence="1">The sequence shown here is derived from an EMBL/GenBank/DDBJ whole genome shotgun (WGS) entry which is preliminary data.</text>
</comment>
<gene>
    <name evidence="1" type="ORF">LXM26_13705</name>
</gene>
<proteinExistence type="predicted"/>
<reference evidence="1" key="1">
    <citation type="submission" date="2021-12" db="EMBL/GenBank/DDBJ databases">
        <title>Novel species in genus Dyadobacter.</title>
        <authorList>
            <person name="Ma C."/>
        </authorList>
    </citation>
    <scope>NUCLEOTIDE SEQUENCE</scope>
    <source>
        <strain evidence="1">LJ419</strain>
    </source>
</reference>
<evidence type="ECO:0000313" key="1">
    <source>
        <dbReference type="EMBL" id="MCF0062557.1"/>
    </source>
</evidence>
<dbReference type="AlphaFoldDB" id="A0A9X1PJH0"/>
<organism evidence="1 2">
    <name type="scientific">Dyadobacter chenwenxiniae</name>
    <dbReference type="NCBI Taxonomy" id="2906456"/>
    <lineage>
        <taxon>Bacteria</taxon>
        <taxon>Pseudomonadati</taxon>
        <taxon>Bacteroidota</taxon>
        <taxon>Cytophagia</taxon>
        <taxon>Cytophagales</taxon>
        <taxon>Spirosomataceae</taxon>
        <taxon>Dyadobacter</taxon>
    </lineage>
</organism>
<evidence type="ECO:0000313" key="2">
    <source>
        <dbReference type="Proteomes" id="UP001139000"/>
    </source>
</evidence>
<protein>
    <submittedName>
        <fullName evidence="1">Uncharacterized protein</fullName>
    </submittedName>
</protein>
<accession>A0A9X1PJH0</accession>
<name>A0A9X1PJH0_9BACT</name>
<keyword evidence="2" id="KW-1185">Reference proteome</keyword>
<dbReference type="Proteomes" id="UP001139000">
    <property type="component" value="Unassembled WGS sequence"/>
</dbReference>
<dbReference type="RefSeq" id="WP_234655658.1">
    <property type="nucleotide sequence ID" value="NZ_CP094997.1"/>
</dbReference>